<dbReference type="InterPro" id="IPR004963">
    <property type="entry name" value="PAE/NOTUM"/>
</dbReference>
<evidence type="ECO:0000256" key="1">
    <source>
        <dbReference type="ARBA" id="ARBA00010213"/>
    </source>
</evidence>
<dbReference type="OMA" id="LSPGMCF"/>
<comment type="similarity">
    <text evidence="1">Belongs to the pectinacetylesterase family. Notum subfamily.</text>
</comment>
<dbReference type="EMBL" id="KB308771">
    <property type="protein sequence ID" value="ELT96642.1"/>
    <property type="molecule type" value="Genomic_DNA"/>
</dbReference>
<dbReference type="Proteomes" id="UP000014760">
    <property type="component" value="Unassembled WGS sequence"/>
</dbReference>
<evidence type="ECO:0000313" key="4">
    <source>
        <dbReference type="Proteomes" id="UP000014760"/>
    </source>
</evidence>
<gene>
    <name evidence="2" type="ORF">CAPTEDRAFT_219523</name>
</gene>
<name>R7TSQ9_CAPTE</name>
<dbReference type="Pfam" id="PF03283">
    <property type="entry name" value="PAE"/>
    <property type="match status" value="1"/>
</dbReference>
<organism evidence="2">
    <name type="scientific">Capitella teleta</name>
    <name type="common">Polychaete worm</name>
    <dbReference type="NCBI Taxonomy" id="283909"/>
    <lineage>
        <taxon>Eukaryota</taxon>
        <taxon>Metazoa</taxon>
        <taxon>Spiralia</taxon>
        <taxon>Lophotrochozoa</taxon>
        <taxon>Annelida</taxon>
        <taxon>Polychaeta</taxon>
        <taxon>Sedentaria</taxon>
        <taxon>Scolecida</taxon>
        <taxon>Capitellidae</taxon>
        <taxon>Capitella</taxon>
    </lineage>
</organism>
<accession>R7TSQ9</accession>
<dbReference type="OrthoDB" id="2015280at2759"/>
<dbReference type="HOGENOM" id="CLU_632527_0_0_1"/>
<evidence type="ECO:0000313" key="3">
    <source>
        <dbReference type="EnsemblMetazoa" id="CapteP219523"/>
    </source>
</evidence>
<protein>
    <recommendedName>
        <fullName evidence="5">Pectin acetylesterase</fullName>
    </recommendedName>
</protein>
<dbReference type="EMBL" id="AMQN01011229">
    <property type="status" value="NOT_ANNOTATED_CDS"/>
    <property type="molecule type" value="Genomic_DNA"/>
</dbReference>
<evidence type="ECO:0008006" key="5">
    <source>
        <dbReference type="Google" id="ProtNLM"/>
    </source>
</evidence>
<dbReference type="STRING" id="283909.R7TSQ9"/>
<reference evidence="3" key="3">
    <citation type="submission" date="2015-06" db="UniProtKB">
        <authorList>
            <consortium name="EnsemblMetazoa"/>
        </authorList>
    </citation>
    <scope>IDENTIFICATION</scope>
</reference>
<keyword evidence="4" id="KW-1185">Reference proteome</keyword>
<dbReference type="AlphaFoldDB" id="R7TSQ9"/>
<proteinExistence type="inferred from homology"/>
<dbReference type="PANTHER" id="PTHR21562">
    <property type="entry name" value="NOTUM-RELATED"/>
    <property type="match status" value="1"/>
</dbReference>
<dbReference type="PANTHER" id="PTHR21562:SF122">
    <property type="entry name" value="PALMITOLEOYL-PROTEIN CARBOXYLESTERASE NOTUM"/>
    <property type="match status" value="1"/>
</dbReference>
<dbReference type="EMBL" id="AMQN01011228">
    <property type="status" value="NOT_ANNOTATED_CDS"/>
    <property type="molecule type" value="Genomic_DNA"/>
</dbReference>
<dbReference type="EnsemblMetazoa" id="CapteT219523">
    <property type="protein sequence ID" value="CapteP219523"/>
    <property type="gene ID" value="CapteG219523"/>
</dbReference>
<dbReference type="ESTHER" id="capte-r7tsq9">
    <property type="family name" value="Pectinacetylesterase-Notum"/>
</dbReference>
<reference evidence="2 4" key="2">
    <citation type="journal article" date="2013" name="Nature">
        <title>Insights into bilaterian evolution from three spiralian genomes.</title>
        <authorList>
            <person name="Simakov O."/>
            <person name="Marletaz F."/>
            <person name="Cho S.J."/>
            <person name="Edsinger-Gonzales E."/>
            <person name="Havlak P."/>
            <person name="Hellsten U."/>
            <person name="Kuo D.H."/>
            <person name="Larsson T."/>
            <person name="Lv J."/>
            <person name="Arendt D."/>
            <person name="Savage R."/>
            <person name="Osoegawa K."/>
            <person name="de Jong P."/>
            <person name="Grimwood J."/>
            <person name="Chapman J.A."/>
            <person name="Shapiro H."/>
            <person name="Aerts A."/>
            <person name="Otillar R.P."/>
            <person name="Terry A.Y."/>
            <person name="Boore J.L."/>
            <person name="Grigoriev I.V."/>
            <person name="Lindberg D.R."/>
            <person name="Seaver E.C."/>
            <person name="Weisblat D.A."/>
            <person name="Putnam N.H."/>
            <person name="Rokhsar D.S."/>
        </authorList>
    </citation>
    <scope>NUCLEOTIDE SEQUENCE</scope>
    <source>
        <strain evidence="2 4">I ESC-2004</strain>
    </source>
</reference>
<sequence length="395" mass="44357">MRIQKLVKVTMQRRLVLCCLLILLGTGRVRSSLVRQTLGSYPRAVCTDGSPAAYYHTAAFSEHELRHYSGYVIYLDGGGYCPSVRDCHLRCSIARNLCTEPLAETKESHGILSDDVSNNPVMHDYYKVELPYCTSDMFVGRRKGTDRTEGLNFAGKIVFDAMITSLKRISGIAHAQNVVLSGSSAGGAGVVFLCEHLQRLLPRTTVWCVADAAFFYPMTSPFRNDTTCESIDKVLQQGASLWGAPEVGHFRLQSWWNDLLPTTRLFLGIAKFDVFGFESFCGDFNHPEEVDEWGEGIFPMTLRLLTERPDFGLFSAACRYHMILHSNSLFNRLKVGPAKLTYADALENWMKGKPRSSYQVWDICPRENFCNSECDNADGVPEQEAIERGARDQIL</sequence>
<reference evidence="4" key="1">
    <citation type="submission" date="2012-12" db="EMBL/GenBank/DDBJ databases">
        <authorList>
            <person name="Hellsten U."/>
            <person name="Grimwood J."/>
            <person name="Chapman J.A."/>
            <person name="Shapiro H."/>
            <person name="Aerts A."/>
            <person name="Otillar R.P."/>
            <person name="Terry A.Y."/>
            <person name="Boore J.L."/>
            <person name="Simakov O."/>
            <person name="Marletaz F."/>
            <person name="Cho S.-J."/>
            <person name="Edsinger-Gonzales E."/>
            <person name="Havlak P."/>
            <person name="Kuo D.-H."/>
            <person name="Larsson T."/>
            <person name="Lv J."/>
            <person name="Arendt D."/>
            <person name="Savage R."/>
            <person name="Osoegawa K."/>
            <person name="de Jong P."/>
            <person name="Lindberg D.R."/>
            <person name="Seaver E.C."/>
            <person name="Weisblat D.A."/>
            <person name="Putnam N.H."/>
            <person name="Grigoriev I.V."/>
            <person name="Rokhsar D.S."/>
        </authorList>
    </citation>
    <scope>NUCLEOTIDE SEQUENCE</scope>
    <source>
        <strain evidence="4">I ESC-2004</strain>
    </source>
</reference>
<dbReference type="GO" id="GO:0016787">
    <property type="term" value="F:hydrolase activity"/>
    <property type="evidence" value="ECO:0007669"/>
    <property type="project" value="InterPro"/>
</dbReference>
<evidence type="ECO:0000313" key="2">
    <source>
        <dbReference type="EMBL" id="ELT96642.1"/>
    </source>
</evidence>